<protein>
    <submittedName>
        <fullName evidence="1">Uncharacterized protein</fullName>
    </submittedName>
</protein>
<dbReference type="EMBL" id="LR796164">
    <property type="protein sequence ID" value="CAB4122562.1"/>
    <property type="molecule type" value="Genomic_DNA"/>
</dbReference>
<reference evidence="1" key="1">
    <citation type="submission" date="2020-04" db="EMBL/GenBank/DDBJ databases">
        <authorList>
            <person name="Chiriac C."/>
            <person name="Salcher M."/>
            <person name="Ghai R."/>
            <person name="Kavagutti S V."/>
        </authorList>
    </citation>
    <scope>NUCLEOTIDE SEQUENCE</scope>
</reference>
<sequence>MSYNYGTEESISLVAAADLSAKQYYAVKVDSAGKAAIAAAGEYTIGYLVNKPTAGQAATIVYGGVSKALLGGTVAAGATVAADANGKTVDATEARTNTSDAGAATDPLIASNVIGVALVGGVAGDIVPVLVLASGATPTTAA</sequence>
<name>A0A6J5KMY6_9CAUD</name>
<organism evidence="1">
    <name type="scientific">uncultured Caudovirales phage</name>
    <dbReference type="NCBI Taxonomy" id="2100421"/>
    <lineage>
        <taxon>Viruses</taxon>
        <taxon>Duplodnaviria</taxon>
        <taxon>Heunggongvirae</taxon>
        <taxon>Uroviricota</taxon>
        <taxon>Caudoviricetes</taxon>
        <taxon>Peduoviridae</taxon>
        <taxon>Maltschvirus</taxon>
        <taxon>Maltschvirus maltsch</taxon>
    </lineage>
</organism>
<evidence type="ECO:0000313" key="1">
    <source>
        <dbReference type="EMBL" id="CAB4122562.1"/>
    </source>
</evidence>
<proteinExistence type="predicted"/>
<gene>
    <name evidence="1" type="ORF">UFOVP36_63</name>
</gene>
<accession>A0A6J5KMY6</accession>